<evidence type="ECO:0000256" key="7">
    <source>
        <dbReference type="ARBA" id="ARBA00023065"/>
    </source>
</evidence>
<evidence type="ECO:0000256" key="11">
    <source>
        <dbReference type="ARBA" id="ARBA00037847"/>
    </source>
</evidence>
<dbReference type="NCBIfam" id="TIGR01144">
    <property type="entry name" value="ATP_synt_b"/>
    <property type="match status" value="1"/>
</dbReference>
<evidence type="ECO:0000256" key="5">
    <source>
        <dbReference type="ARBA" id="ARBA00022781"/>
    </source>
</evidence>
<keyword evidence="5 12" id="KW-0375">Hydrogen ion transport</keyword>
<dbReference type="PANTHER" id="PTHR33445">
    <property type="entry name" value="ATP SYNTHASE SUBUNIT B', CHLOROPLASTIC"/>
    <property type="match status" value="1"/>
</dbReference>
<dbReference type="GO" id="GO:0046933">
    <property type="term" value="F:proton-transporting ATP synthase activity, rotational mechanism"/>
    <property type="evidence" value="ECO:0007669"/>
    <property type="project" value="UniProtKB-UniRule"/>
</dbReference>
<name>A0A9D2NP91_9FIRM</name>
<keyword evidence="3 12" id="KW-0138">CF(0)</keyword>
<comment type="similarity">
    <text evidence="1 12 13">Belongs to the ATPase B chain family.</text>
</comment>
<dbReference type="Pfam" id="PF00430">
    <property type="entry name" value="ATP-synt_B"/>
    <property type="match status" value="1"/>
</dbReference>
<keyword evidence="7 12" id="KW-0406">Ion transport</keyword>
<dbReference type="GO" id="GO:0045259">
    <property type="term" value="C:proton-transporting ATP synthase complex"/>
    <property type="evidence" value="ECO:0007669"/>
    <property type="project" value="UniProtKB-KW"/>
</dbReference>
<evidence type="ECO:0000313" key="15">
    <source>
        <dbReference type="EMBL" id="HJC35452.1"/>
    </source>
</evidence>
<evidence type="ECO:0000313" key="16">
    <source>
        <dbReference type="Proteomes" id="UP000823890"/>
    </source>
</evidence>
<dbReference type="Gene3D" id="6.10.250.1580">
    <property type="match status" value="1"/>
</dbReference>
<evidence type="ECO:0000256" key="8">
    <source>
        <dbReference type="ARBA" id="ARBA00023136"/>
    </source>
</evidence>
<accession>A0A9D2NP91</accession>
<evidence type="ECO:0000256" key="12">
    <source>
        <dbReference type="HAMAP-Rule" id="MF_01398"/>
    </source>
</evidence>
<dbReference type="AlphaFoldDB" id="A0A9D2NP91"/>
<comment type="function">
    <text evidence="10 12">F(1)F(0) ATP synthase produces ATP from ADP in the presence of a proton or sodium gradient. F-type ATPases consist of two structural domains, F(1) containing the extramembraneous catalytic core and F(0) containing the membrane proton channel, linked together by a central stalk and a peripheral stalk. During catalysis, ATP synthesis in the catalytic domain of F(1) is coupled via a rotary mechanism of the central stalk subunits to proton translocation.</text>
</comment>
<evidence type="ECO:0000256" key="6">
    <source>
        <dbReference type="ARBA" id="ARBA00022989"/>
    </source>
</evidence>
<evidence type="ECO:0000256" key="9">
    <source>
        <dbReference type="ARBA" id="ARBA00023310"/>
    </source>
</evidence>
<organism evidence="15 16">
    <name type="scientific">Candidatus Mediterraneibacter faecipullorum</name>
    <dbReference type="NCBI Taxonomy" id="2838670"/>
    <lineage>
        <taxon>Bacteria</taxon>
        <taxon>Bacillati</taxon>
        <taxon>Bacillota</taxon>
        <taxon>Clostridia</taxon>
        <taxon>Lachnospirales</taxon>
        <taxon>Lachnospiraceae</taxon>
        <taxon>Mediterraneibacter</taxon>
    </lineage>
</organism>
<keyword evidence="12" id="KW-1003">Cell membrane</keyword>
<keyword evidence="14" id="KW-0175">Coiled coil</keyword>
<feature type="transmembrane region" description="Helical" evidence="12">
    <location>
        <begin position="12"/>
        <end position="31"/>
    </location>
</feature>
<proteinExistence type="inferred from homology"/>
<dbReference type="InterPro" id="IPR050059">
    <property type="entry name" value="ATP_synthase_B_chain"/>
</dbReference>
<evidence type="ECO:0000256" key="14">
    <source>
        <dbReference type="SAM" id="Coils"/>
    </source>
</evidence>
<feature type="coiled-coil region" evidence="14">
    <location>
        <begin position="41"/>
        <end position="79"/>
    </location>
</feature>
<keyword evidence="4 12" id="KW-0812">Transmembrane</keyword>
<evidence type="ECO:0000256" key="13">
    <source>
        <dbReference type="RuleBase" id="RU003848"/>
    </source>
</evidence>
<comment type="subunit">
    <text evidence="12">F-type ATPases have 2 components, F(1) - the catalytic core - and F(0) - the membrane proton channel. F(1) has five subunits: alpha(3), beta(3), gamma(1), delta(1), epsilon(1). F(0) has three main subunits: a(1), b(2) and c(10-14). The alpha and beta chains form an alternating ring which encloses part of the gamma chain. F(1) is attached to F(0) by a central stalk formed by the gamma and epsilon chains, while a peripheral stalk is formed by the delta and b chains.</text>
</comment>
<dbReference type="GO" id="GO:0012505">
    <property type="term" value="C:endomembrane system"/>
    <property type="evidence" value="ECO:0007669"/>
    <property type="project" value="UniProtKB-SubCell"/>
</dbReference>
<dbReference type="SUPFAM" id="SSF81573">
    <property type="entry name" value="F1F0 ATP synthase subunit B, membrane domain"/>
    <property type="match status" value="1"/>
</dbReference>
<keyword evidence="9 12" id="KW-0066">ATP synthesis</keyword>
<gene>
    <name evidence="12 15" type="primary">atpF</name>
    <name evidence="15" type="ORF">H9758_12835</name>
</gene>
<keyword evidence="6 12" id="KW-1133">Transmembrane helix</keyword>
<dbReference type="GO" id="GO:0046961">
    <property type="term" value="F:proton-transporting ATPase activity, rotational mechanism"/>
    <property type="evidence" value="ECO:0007669"/>
    <property type="project" value="TreeGrafter"/>
</dbReference>
<protein>
    <recommendedName>
        <fullName evidence="12">ATP synthase subunit b</fullName>
    </recommendedName>
    <alternativeName>
        <fullName evidence="12">ATP synthase F(0) sector subunit b</fullName>
    </alternativeName>
    <alternativeName>
        <fullName evidence="12">ATPase subunit I</fullName>
    </alternativeName>
    <alternativeName>
        <fullName evidence="12">F-type ATPase subunit b</fullName>
        <shortName evidence="12">F-ATPase subunit b</shortName>
    </alternativeName>
</protein>
<evidence type="ECO:0000256" key="2">
    <source>
        <dbReference type="ARBA" id="ARBA00022448"/>
    </source>
</evidence>
<comment type="subcellular location">
    <subcellularLocation>
        <location evidence="12">Cell membrane</location>
        <topology evidence="12">Single-pass membrane protein</topology>
    </subcellularLocation>
    <subcellularLocation>
        <location evidence="11">Endomembrane system</location>
        <topology evidence="11">Single-pass membrane protein</topology>
    </subcellularLocation>
</comment>
<dbReference type="GO" id="GO:0005886">
    <property type="term" value="C:plasma membrane"/>
    <property type="evidence" value="ECO:0007669"/>
    <property type="project" value="UniProtKB-SubCell"/>
</dbReference>
<dbReference type="InterPro" id="IPR005864">
    <property type="entry name" value="ATP_synth_F0_bsu_bac"/>
</dbReference>
<comment type="function">
    <text evidence="12">Component of the F(0) channel, it forms part of the peripheral stalk, linking F(1) to F(0).</text>
</comment>
<evidence type="ECO:0000256" key="3">
    <source>
        <dbReference type="ARBA" id="ARBA00022547"/>
    </source>
</evidence>
<dbReference type="EMBL" id="DWWO01000150">
    <property type="protein sequence ID" value="HJC35452.1"/>
    <property type="molecule type" value="Genomic_DNA"/>
</dbReference>
<comment type="caution">
    <text evidence="15">The sequence shown here is derived from an EMBL/GenBank/DDBJ whole genome shotgun (WGS) entry which is preliminary data.</text>
</comment>
<dbReference type="HAMAP" id="MF_01398">
    <property type="entry name" value="ATP_synth_b_bprime"/>
    <property type="match status" value="1"/>
</dbReference>
<reference evidence="15" key="2">
    <citation type="submission" date="2021-04" db="EMBL/GenBank/DDBJ databases">
        <authorList>
            <person name="Gilroy R."/>
        </authorList>
    </citation>
    <scope>NUCLEOTIDE SEQUENCE</scope>
    <source>
        <strain evidence="15">ChiW19-954</strain>
    </source>
</reference>
<dbReference type="Proteomes" id="UP000823890">
    <property type="component" value="Unassembled WGS sequence"/>
</dbReference>
<keyword evidence="2 12" id="KW-0813">Transport</keyword>
<reference evidence="15" key="1">
    <citation type="journal article" date="2021" name="PeerJ">
        <title>Extensive microbial diversity within the chicken gut microbiome revealed by metagenomics and culture.</title>
        <authorList>
            <person name="Gilroy R."/>
            <person name="Ravi A."/>
            <person name="Getino M."/>
            <person name="Pursley I."/>
            <person name="Horton D.L."/>
            <person name="Alikhan N.F."/>
            <person name="Baker D."/>
            <person name="Gharbi K."/>
            <person name="Hall N."/>
            <person name="Watson M."/>
            <person name="Adriaenssens E.M."/>
            <person name="Foster-Nyarko E."/>
            <person name="Jarju S."/>
            <person name="Secka A."/>
            <person name="Antonio M."/>
            <person name="Oren A."/>
            <person name="Chaudhuri R.R."/>
            <person name="La Ragione R."/>
            <person name="Hildebrand F."/>
            <person name="Pallen M.J."/>
        </authorList>
    </citation>
    <scope>NUCLEOTIDE SEQUENCE</scope>
    <source>
        <strain evidence="15">ChiW19-954</strain>
    </source>
</reference>
<dbReference type="InterPro" id="IPR002146">
    <property type="entry name" value="ATP_synth_b/b'su_bac/chlpt"/>
</dbReference>
<dbReference type="InterPro" id="IPR028987">
    <property type="entry name" value="ATP_synth_B-like_membr_sf"/>
</dbReference>
<evidence type="ECO:0000256" key="4">
    <source>
        <dbReference type="ARBA" id="ARBA00022692"/>
    </source>
</evidence>
<keyword evidence="8 12" id="KW-0472">Membrane</keyword>
<dbReference type="CDD" id="cd06503">
    <property type="entry name" value="ATP-synt_Fo_b"/>
    <property type="match status" value="1"/>
</dbReference>
<evidence type="ECO:0000256" key="1">
    <source>
        <dbReference type="ARBA" id="ARBA00005513"/>
    </source>
</evidence>
<dbReference type="PANTHER" id="PTHR33445:SF2">
    <property type="entry name" value="ATP SYNTHASE SUBUNIT B', CHLOROPLASTIC"/>
    <property type="match status" value="1"/>
</dbReference>
<sequence>MISINLNLVWTIINLVVLYLLLRHFLIGPVMNIMEQRKQMIDDGFKNAEAAQADANRLKQEYETALSGAKQESVQLIEDARKSAKAEYDRIVSEAGERADTMIESAKENVRIEREQTMKELKSQIAGLAAASAAKIISGKADDKESRDLYDQFLKEAGEGDGNADK</sequence>
<evidence type="ECO:0000256" key="10">
    <source>
        <dbReference type="ARBA" id="ARBA00025198"/>
    </source>
</evidence>